<dbReference type="Proteomes" id="UP000467305">
    <property type="component" value="Unassembled WGS sequence"/>
</dbReference>
<dbReference type="Gene3D" id="3.40.50.2300">
    <property type="match status" value="1"/>
</dbReference>
<accession>A0A7J5ANX7</accession>
<dbReference type="Pfam" id="PF04397">
    <property type="entry name" value="LytTR"/>
    <property type="match status" value="1"/>
</dbReference>
<dbReference type="PROSITE" id="PS50110">
    <property type="entry name" value="RESPONSE_REGULATORY"/>
    <property type="match status" value="1"/>
</dbReference>
<feature type="modified residue" description="4-aspartylphosphate" evidence="1">
    <location>
        <position position="55"/>
    </location>
</feature>
<evidence type="ECO:0000259" key="3">
    <source>
        <dbReference type="PROSITE" id="PS50930"/>
    </source>
</evidence>
<comment type="caution">
    <text evidence="4">The sequence shown here is derived from an EMBL/GenBank/DDBJ whole genome shotgun (WGS) entry which is preliminary data.</text>
</comment>
<reference evidence="4 5" key="1">
    <citation type="submission" date="2019-09" db="EMBL/GenBank/DDBJ databases">
        <authorList>
            <person name="Cao W.R."/>
        </authorList>
    </citation>
    <scope>NUCLEOTIDE SEQUENCE [LARGE SCALE GENOMIC DNA]</scope>
    <source>
        <strain evidence="5">a4</strain>
    </source>
</reference>
<evidence type="ECO:0000259" key="2">
    <source>
        <dbReference type="PROSITE" id="PS50110"/>
    </source>
</evidence>
<dbReference type="InterPro" id="IPR001789">
    <property type="entry name" value="Sig_transdc_resp-reg_receiver"/>
</dbReference>
<protein>
    <submittedName>
        <fullName evidence="4">Response regulator transcription factor</fullName>
    </submittedName>
</protein>
<dbReference type="RefSeq" id="WP_150898509.1">
    <property type="nucleotide sequence ID" value="NZ_WAAU01000008.1"/>
</dbReference>
<dbReference type="InterPro" id="IPR046947">
    <property type="entry name" value="LytR-like"/>
</dbReference>
<dbReference type="InterPro" id="IPR007492">
    <property type="entry name" value="LytTR_DNA-bd_dom"/>
</dbReference>
<name>A0A7J5ANX7_9FLAO</name>
<feature type="domain" description="Response regulatory" evidence="2">
    <location>
        <begin position="2"/>
        <end position="116"/>
    </location>
</feature>
<gene>
    <name evidence="4" type="ORF">F7018_02985</name>
</gene>
<dbReference type="GO" id="GO:0000156">
    <property type="term" value="F:phosphorelay response regulator activity"/>
    <property type="evidence" value="ECO:0007669"/>
    <property type="project" value="InterPro"/>
</dbReference>
<dbReference type="PROSITE" id="PS50930">
    <property type="entry name" value="HTH_LYTTR"/>
    <property type="match status" value="1"/>
</dbReference>
<dbReference type="OrthoDB" id="9781059at2"/>
<dbReference type="InterPro" id="IPR011006">
    <property type="entry name" value="CheY-like_superfamily"/>
</dbReference>
<dbReference type="SMART" id="SM00850">
    <property type="entry name" value="LytTR"/>
    <property type="match status" value="1"/>
</dbReference>
<evidence type="ECO:0000313" key="5">
    <source>
        <dbReference type="Proteomes" id="UP000467305"/>
    </source>
</evidence>
<evidence type="ECO:0000313" key="4">
    <source>
        <dbReference type="EMBL" id="KAB1159290.1"/>
    </source>
</evidence>
<sequence length="232" mass="26817">MKILIIEDEARIAKRVERMTKEFFLNTLQELTCVHSLTEGIEHIQNNQLDLLLLDLNLNGENGFDVLKNSVSESFHTIIVSANKHQALTAFEYGVLDFVPKPFNKARLEQAFNRIIRKEEVTTENLQYLAIKKRTGVQLIDIKNVRYIKGAGVYTEVFLTNNQKELHDKSLEKLSQLLPESFQRIHKSYLVKITEIKEIIVQTGSKYSVELNNGEILPVGRTKYKELKKLFL</sequence>
<dbReference type="GO" id="GO:0003677">
    <property type="term" value="F:DNA binding"/>
    <property type="evidence" value="ECO:0007669"/>
    <property type="project" value="InterPro"/>
</dbReference>
<dbReference type="Gene3D" id="2.40.50.1020">
    <property type="entry name" value="LytTr DNA-binding domain"/>
    <property type="match status" value="1"/>
</dbReference>
<feature type="domain" description="HTH LytTR-type" evidence="3">
    <location>
        <begin position="129"/>
        <end position="232"/>
    </location>
</feature>
<keyword evidence="1" id="KW-0597">Phosphoprotein</keyword>
<dbReference type="PANTHER" id="PTHR37299:SF1">
    <property type="entry name" value="STAGE 0 SPORULATION PROTEIN A HOMOLOG"/>
    <property type="match status" value="1"/>
</dbReference>
<dbReference type="EMBL" id="WAAU01000008">
    <property type="protein sequence ID" value="KAB1159290.1"/>
    <property type="molecule type" value="Genomic_DNA"/>
</dbReference>
<dbReference type="Pfam" id="PF00072">
    <property type="entry name" value="Response_reg"/>
    <property type="match status" value="1"/>
</dbReference>
<dbReference type="AlphaFoldDB" id="A0A7J5ANX7"/>
<keyword evidence="5" id="KW-1185">Reference proteome</keyword>
<proteinExistence type="predicted"/>
<dbReference type="SMART" id="SM00448">
    <property type="entry name" value="REC"/>
    <property type="match status" value="1"/>
</dbReference>
<dbReference type="PANTHER" id="PTHR37299">
    <property type="entry name" value="TRANSCRIPTIONAL REGULATOR-RELATED"/>
    <property type="match status" value="1"/>
</dbReference>
<dbReference type="SUPFAM" id="SSF52172">
    <property type="entry name" value="CheY-like"/>
    <property type="match status" value="1"/>
</dbReference>
<organism evidence="4 5">
    <name type="scientific">Tenacibaculum aiptasiae</name>
    <dbReference type="NCBI Taxonomy" id="426481"/>
    <lineage>
        <taxon>Bacteria</taxon>
        <taxon>Pseudomonadati</taxon>
        <taxon>Bacteroidota</taxon>
        <taxon>Flavobacteriia</taxon>
        <taxon>Flavobacteriales</taxon>
        <taxon>Flavobacteriaceae</taxon>
        <taxon>Tenacibaculum</taxon>
    </lineage>
</organism>
<evidence type="ECO:0000256" key="1">
    <source>
        <dbReference type="PROSITE-ProRule" id="PRU00169"/>
    </source>
</evidence>